<dbReference type="SUPFAM" id="SSF159501">
    <property type="entry name" value="EreA/ChaN-like"/>
    <property type="match status" value="1"/>
</dbReference>
<gene>
    <name evidence="2" type="ORF">AVDCRST_MAG68-4980</name>
</gene>
<dbReference type="Pfam" id="PF05139">
    <property type="entry name" value="Erythro_esteras"/>
    <property type="match status" value="1"/>
</dbReference>
<dbReference type="InterPro" id="IPR052036">
    <property type="entry name" value="Hydrolase/PRTase-associated"/>
</dbReference>
<protein>
    <submittedName>
        <fullName evidence="2">Erythromycin esterase homolog</fullName>
    </submittedName>
</protein>
<dbReference type="InterPro" id="IPR014622">
    <property type="entry name" value="UCP036794_erythomycin"/>
</dbReference>
<dbReference type="AlphaFoldDB" id="A0A6J4MS57"/>
<dbReference type="CDD" id="cd14728">
    <property type="entry name" value="Ere-like"/>
    <property type="match status" value="1"/>
</dbReference>
<dbReference type="PANTHER" id="PTHR31299:SF0">
    <property type="entry name" value="ESTERASE, PUTATIVE (AFU_ORTHOLOGUE AFUA_1G05850)-RELATED"/>
    <property type="match status" value="1"/>
</dbReference>
<proteinExistence type="predicted"/>
<organism evidence="2">
    <name type="scientific">uncultured Gemmatimonadota bacterium</name>
    <dbReference type="NCBI Taxonomy" id="203437"/>
    <lineage>
        <taxon>Bacteria</taxon>
        <taxon>Pseudomonadati</taxon>
        <taxon>Gemmatimonadota</taxon>
        <taxon>environmental samples</taxon>
    </lineage>
</organism>
<name>A0A6J4MS57_9BACT</name>
<evidence type="ECO:0000313" key="2">
    <source>
        <dbReference type="EMBL" id="CAA9367287.1"/>
    </source>
</evidence>
<reference evidence="2" key="1">
    <citation type="submission" date="2020-02" db="EMBL/GenBank/DDBJ databases">
        <authorList>
            <person name="Meier V. D."/>
        </authorList>
    </citation>
    <scope>NUCLEOTIDE SEQUENCE</scope>
    <source>
        <strain evidence="2">AVDCRST_MAG68</strain>
    </source>
</reference>
<sequence length="439" mass="50059">MNDLQRIADIVRAEARPLEEHAHDYDALFEQIGDARVVLLGEATHGTHEFYRERARITQRLITEKGFTVVAVEADWPDAYRVNRWIRGAGEDGSAAEALGDFQRFPTWMWRNAEILNLVDWLREYNQELGEGRPRVGFYGLDLYSMYTSISEVLRYLEGTDPEAAERARYRYGCFEHFGEDPQAYGYTAQMGITESCQDHALQQLVDLRRLAGEARGLPEDELFYAQQNARLVKNAEEYYRSMFSRRDSSWNLRDCHMADTLDALLAHFGPGAKAVVWEHNSHIGDARATQMGAEGEWTVGQLVRERRGDEAFLLGFTTHTGTVAAASNWDSPVEHKQVRPSLPESYEAVFHATGIPRFYLSLREGPAREALMEPRLERAIGVIYAPRTERVSHYFEAVLPEQFDAVVHWDETRAVQPLDPPAGWPRHEPAPDTFPSGL</sequence>
<dbReference type="PANTHER" id="PTHR31299">
    <property type="entry name" value="ESTERASE, PUTATIVE (AFU_ORTHOLOGUE AFUA_1G05850)-RELATED"/>
    <property type="match status" value="1"/>
</dbReference>
<dbReference type="InterPro" id="IPR007815">
    <property type="entry name" value="Emycin_Estase"/>
</dbReference>
<feature type="region of interest" description="Disordered" evidence="1">
    <location>
        <begin position="418"/>
        <end position="439"/>
    </location>
</feature>
<dbReference type="Gene3D" id="3.30.1870.10">
    <property type="entry name" value="EreA-like, domain 2"/>
    <property type="match status" value="1"/>
</dbReference>
<evidence type="ECO:0000256" key="1">
    <source>
        <dbReference type="SAM" id="MobiDB-lite"/>
    </source>
</evidence>
<dbReference type="Gene3D" id="1.20.1440.30">
    <property type="entry name" value="Biosynthetic Protein domain"/>
    <property type="match status" value="1"/>
</dbReference>
<dbReference type="EMBL" id="CADCTW010000227">
    <property type="protein sequence ID" value="CAA9367287.1"/>
    <property type="molecule type" value="Genomic_DNA"/>
</dbReference>
<accession>A0A6J4MS57</accession>
<dbReference type="Gene3D" id="3.40.1660.10">
    <property type="entry name" value="EreA-like (biosynthetic domain)"/>
    <property type="match status" value="1"/>
</dbReference>
<dbReference type="PIRSF" id="PIRSF036794">
    <property type="entry name" value="UCP_erythr_ester"/>
    <property type="match status" value="1"/>
</dbReference>
<dbReference type="GO" id="GO:0046677">
    <property type="term" value="P:response to antibiotic"/>
    <property type="evidence" value="ECO:0007669"/>
    <property type="project" value="InterPro"/>
</dbReference>